<dbReference type="EMBL" id="KI894024">
    <property type="protein sequence ID" value="OCF22764.1"/>
    <property type="molecule type" value="Genomic_DNA"/>
</dbReference>
<dbReference type="AlphaFoldDB" id="A0A1B9FVH8"/>
<dbReference type="Proteomes" id="UP000092730">
    <property type="component" value="Chromosome 7"/>
</dbReference>
<gene>
    <name evidence="3" type="ORF">I302_07105</name>
    <name evidence="4" type="ORF">I302_108521</name>
</gene>
<evidence type="ECO:0000256" key="1">
    <source>
        <dbReference type="SAM" id="MobiDB-lite"/>
    </source>
</evidence>
<evidence type="ECO:0000313" key="3">
    <source>
        <dbReference type="EMBL" id="OCF22764.1"/>
    </source>
</evidence>
<feature type="compositionally biased region" description="Basic and acidic residues" evidence="1">
    <location>
        <begin position="357"/>
        <end position="368"/>
    </location>
</feature>
<dbReference type="InterPro" id="IPR036420">
    <property type="entry name" value="BRCT_dom_sf"/>
</dbReference>
<dbReference type="EMBL" id="CP144547">
    <property type="protein sequence ID" value="WVW86473.1"/>
    <property type="molecule type" value="Genomic_DNA"/>
</dbReference>
<dbReference type="PROSITE" id="PS50172">
    <property type="entry name" value="BRCT"/>
    <property type="match status" value="2"/>
</dbReference>
<evidence type="ECO:0000259" key="2">
    <source>
        <dbReference type="PROSITE" id="PS50172"/>
    </source>
</evidence>
<reference evidence="4" key="2">
    <citation type="submission" date="2013-07" db="EMBL/GenBank/DDBJ databases">
        <authorList>
            <consortium name="The Broad Institute Genome Sequencing Platform"/>
            <person name="Cuomo C."/>
            <person name="Litvintseva A."/>
            <person name="Chen Y."/>
            <person name="Heitman J."/>
            <person name="Sun S."/>
            <person name="Springer D."/>
            <person name="Dromer F."/>
            <person name="Young S.K."/>
            <person name="Zeng Q."/>
            <person name="Gargeya S."/>
            <person name="Fitzgerald M."/>
            <person name="Abouelleil A."/>
            <person name="Alvarado L."/>
            <person name="Berlin A.M."/>
            <person name="Chapman S.B."/>
            <person name="Dewar J."/>
            <person name="Goldberg J."/>
            <person name="Griggs A."/>
            <person name="Gujja S."/>
            <person name="Hansen M."/>
            <person name="Howarth C."/>
            <person name="Imamovic A."/>
            <person name="Larimer J."/>
            <person name="McCowan C."/>
            <person name="Murphy C."/>
            <person name="Pearson M."/>
            <person name="Priest M."/>
            <person name="Roberts A."/>
            <person name="Saif S."/>
            <person name="Shea T."/>
            <person name="Sykes S."/>
            <person name="Wortman J."/>
            <person name="Nusbaum C."/>
            <person name="Birren B."/>
        </authorList>
    </citation>
    <scope>NUCLEOTIDE SEQUENCE</scope>
    <source>
        <strain evidence="4">CBS 10118</strain>
    </source>
</reference>
<feature type="domain" description="BRCT" evidence="2">
    <location>
        <begin position="27"/>
        <end position="166"/>
    </location>
</feature>
<feature type="region of interest" description="Disordered" evidence="1">
    <location>
        <begin position="346"/>
        <end position="470"/>
    </location>
</feature>
<dbReference type="RefSeq" id="XP_019043834.1">
    <property type="nucleotide sequence ID" value="XM_019193711.1"/>
</dbReference>
<feature type="region of interest" description="Disordered" evidence="1">
    <location>
        <begin position="762"/>
        <end position="794"/>
    </location>
</feature>
<feature type="compositionally biased region" description="Acidic residues" evidence="1">
    <location>
        <begin position="770"/>
        <end position="794"/>
    </location>
</feature>
<proteinExistence type="predicted"/>
<feature type="region of interest" description="Disordered" evidence="1">
    <location>
        <begin position="581"/>
        <end position="611"/>
    </location>
</feature>
<feature type="region of interest" description="Disordered" evidence="1">
    <location>
        <begin position="213"/>
        <end position="280"/>
    </location>
</feature>
<dbReference type="Gene3D" id="3.40.50.10190">
    <property type="entry name" value="BRCT domain"/>
    <property type="match status" value="1"/>
</dbReference>
<evidence type="ECO:0000313" key="5">
    <source>
        <dbReference type="Proteomes" id="UP000092730"/>
    </source>
</evidence>
<evidence type="ECO:0000313" key="4">
    <source>
        <dbReference type="EMBL" id="WVW86473.1"/>
    </source>
</evidence>
<reference evidence="3" key="3">
    <citation type="submission" date="2014-01" db="EMBL/GenBank/DDBJ databases">
        <title>Evolution of pathogenesis and genome organization in the Tremellales.</title>
        <authorList>
            <person name="Cuomo C."/>
            <person name="Litvintseva A."/>
            <person name="Heitman J."/>
            <person name="Chen Y."/>
            <person name="Sun S."/>
            <person name="Springer D."/>
            <person name="Dromer F."/>
            <person name="Young S."/>
            <person name="Zeng Q."/>
            <person name="Chapman S."/>
            <person name="Gujja S."/>
            <person name="Saif S."/>
            <person name="Birren B."/>
        </authorList>
    </citation>
    <scope>NUCLEOTIDE SEQUENCE</scope>
    <source>
        <strain evidence="3">CBS 10118</strain>
    </source>
</reference>
<feature type="domain" description="BRCT" evidence="2">
    <location>
        <begin position="503"/>
        <end position="574"/>
    </location>
</feature>
<name>A0A1B9FVH8_9TREE</name>
<organism evidence="3">
    <name type="scientific">Kwoniella bestiolae CBS 10118</name>
    <dbReference type="NCBI Taxonomy" id="1296100"/>
    <lineage>
        <taxon>Eukaryota</taxon>
        <taxon>Fungi</taxon>
        <taxon>Dikarya</taxon>
        <taxon>Basidiomycota</taxon>
        <taxon>Agaricomycotina</taxon>
        <taxon>Tremellomycetes</taxon>
        <taxon>Tremellales</taxon>
        <taxon>Cryptococcaceae</taxon>
        <taxon>Kwoniella</taxon>
    </lineage>
</organism>
<sequence length="794" mass="88643">MFRMVDPSSISMTAVPSATKRMKFKDNRLGLFDDMVFYMHDFKRNYLGERWRELQVRQDILTNGGQIVSSPTDPSVTHILVPPDKEARNQDHGHSSILNLKEILNESYNTKTKEEVRVWDIPTLVLIFGEHLSENMEVIKQAEKPILRFWWIERCVRARKVLGQEEGDWGGQYIRARIFPDISRYIPDNRPIQAIDMGGQGVSKAHLDFARNMSSGGTSSVGHSARVTSAYQPRPPIDGRSQSDYDMRDDAIPPKSWARNTPTGPRAGSSTSYHDQQDKAAMPKSWNALAGALTTNKAHPRLSEPLKLLSGSSEEQSLTEPFESGRLIIRDDSPLATAEVAITMTPISSTESSHQVKIKEVSLKKRDYNTNGGQSLPSDPRPSAKRRKLQTPIEEQPIPPVMQTEGTSSTKLPRSKRDAATSPAVPAVSQISPGPLRSPRTQDQRKSSPSVKRSQSSSSSKSVTPSASATVATKPDIGRIFVTNGRPMTFSVHQGSFATEFCIKSGGGMILPVEYASTIIFIRNTTQSQHCTEEEEDILDGIELRGNWQVALSSRWVEDCLKYQSLIPEEDYKITKVPQNPNLGSMTHEQDQEQAHGAIDEAEDNDDDDDGESVIFVSDNKPALATRPVEGIARTHGIKKPGMRTMRRPESSGQKARTTPWVARQRRSTPEASSSIAGTKSTNHLPYQPRVTPPKSAEAQNQEIDDLVTLLVEEMKEWNPRKTPRTKFLTALSKKHPDRGWLNFFNRHRSKVGLRFRELGYTYPGKEGDFPDEEVEPGEVDEPGSDDEGSVWEP</sequence>
<dbReference type="OrthoDB" id="2566654at2759"/>
<dbReference type="GeneID" id="30211504"/>
<feature type="compositionally biased region" description="Basic and acidic residues" evidence="1">
    <location>
        <begin position="241"/>
        <end position="252"/>
    </location>
</feature>
<dbReference type="VEuPathDB" id="FungiDB:I302_07105"/>
<keyword evidence="5" id="KW-1185">Reference proteome</keyword>
<feature type="compositionally biased region" description="Acidic residues" evidence="1">
    <location>
        <begin position="600"/>
        <end position="611"/>
    </location>
</feature>
<dbReference type="InterPro" id="IPR001357">
    <property type="entry name" value="BRCT_dom"/>
</dbReference>
<reference evidence="3" key="1">
    <citation type="submission" date="2013-07" db="EMBL/GenBank/DDBJ databases">
        <title>The Genome Sequence of Cryptococcus bestiolae CBS10118.</title>
        <authorList>
            <consortium name="The Broad Institute Genome Sequencing Platform"/>
            <person name="Cuomo C."/>
            <person name="Litvintseva A."/>
            <person name="Chen Y."/>
            <person name="Heitman J."/>
            <person name="Sun S."/>
            <person name="Springer D."/>
            <person name="Dromer F."/>
            <person name="Young S.K."/>
            <person name="Zeng Q."/>
            <person name="Gargeya S."/>
            <person name="Fitzgerald M."/>
            <person name="Abouelleil A."/>
            <person name="Alvarado L."/>
            <person name="Berlin A.M."/>
            <person name="Chapman S.B."/>
            <person name="Dewar J."/>
            <person name="Goldberg J."/>
            <person name="Griggs A."/>
            <person name="Gujja S."/>
            <person name="Hansen M."/>
            <person name="Howarth C."/>
            <person name="Imamovic A."/>
            <person name="Larimer J."/>
            <person name="McCowan C."/>
            <person name="Murphy C."/>
            <person name="Pearson M."/>
            <person name="Priest M."/>
            <person name="Roberts A."/>
            <person name="Saif S."/>
            <person name="Shea T."/>
            <person name="Sykes S."/>
            <person name="Wortman J."/>
            <person name="Nusbaum C."/>
            <person name="Birren B."/>
        </authorList>
    </citation>
    <scope>NUCLEOTIDE SEQUENCE [LARGE SCALE GENOMIC DNA]</scope>
    <source>
        <strain evidence="3">CBS 10118</strain>
    </source>
</reference>
<dbReference type="SUPFAM" id="SSF52113">
    <property type="entry name" value="BRCT domain"/>
    <property type="match status" value="2"/>
</dbReference>
<feature type="compositionally biased region" description="Low complexity" evidence="1">
    <location>
        <begin position="447"/>
        <end position="470"/>
    </location>
</feature>
<feature type="compositionally biased region" description="Polar residues" evidence="1">
    <location>
        <begin position="258"/>
        <end position="274"/>
    </location>
</feature>
<reference evidence="4" key="4">
    <citation type="submission" date="2024-02" db="EMBL/GenBank/DDBJ databases">
        <title>Comparative genomics of Cryptococcus and Kwoniella reveals pathogenesis evolution and contrasting modes of karyotype evolution via chromosome fusion or intercentromeric recombination.</title>
        <authorList>
            <person name="Coelho M.A."/>
            <person name="David-Palma M."/>
            <person name="Shea T."/>
            <person name="Bowers K."/>
            <person name="McGinley-Smith S."/>
            <person name="Mohammad A.W."/>
            <person name="Gnirke A."/>
            <person name="Yurkov A.M."/>
            <person name="Nowrousian M."/>
            <person name="Sun S."/>
            <person name="Cuomo C.A."/>
            <person name="Heitman J."/>
        </authorList>
    </citation>
    <scope>NUCLEOTIDE SEQUENCE</scope>
    <source>
        <strain evidence="4">CBS 10118</strain>
    </source>
</reference>
<feature type="compositionally biased region" description="Polar residues" evidence="1">
    <location>
        <begin position="213"/>
        <end position="231"/>
    </location>
</feature>
<feature type="compositionally biased region" description="Polar residues" evidence="1">
    <location>
        <begin position="670"/>
        <end position="685"/>
    </location>
</feature>
<feature type="compositionally biased region" description="Polar residues" evidence="1">
    <location>
        <begin position="346"/>
        <end position="355"/>
    </location>
</feature>
<feature type="region of interest" description="Disordered" evidence="1">
    <location>
        <begin position="642"/>
        <end position="701"/>
    </location>
</feature>
<protein>
    <recommendedName>
        <fullName evidence="2">BRCT domain-containing protein</fullName>
    </recommendedName>
</protein>
<dbReference type="KEGG" id="kbi:30211504"/>
<accession>A0A1B9FVH8</accession>